<dbReference type="SMART" id="SM00857">
    <property type="entry name" value="Resolvase"/>
    <property type="match status" value="1"/>
</dbReference>
<evidence type="ECO:0000313" key="5">
    <source>
        <dbReference type="Proteomes" id="UP000730618"/>
    </source>
</evidence>
<feature type="domain" description="Resolvase/invertase-type recombinase catalytic" evidence="2">
    <location>
        <begin position="3"/>
        <end position="151"/>
    </location>
</feature>
<dbReference type="PROSITE" id="PS51736">
    <property type="entry name" value="RECOMBINASES_3"/>
    <property type="match status" value="1"/>
</dbReference>
<dbReference type="Pfam" id="PF00239">
    <property type="entry name" value="Resolvase"/>
    <property type="match status" value="1"/>
</dbReference>
<reference evidence="4 5" key="1">
    <citation type="submission" date="2021-06" db="EMBL/GenBank/DDBJ databases">
        <authorList>
            <person name="Criscuolo A."/>
        </authorList>
    </citation>
    <scope>NUCLEOTIDE SEQUENCE [LARGE SCALE GENOMIC DNA]</scope>
    <source>
        <strain evidence="5">CIP 111802</strain>
    </source>
</reference>
<dbReference type="InterPro" id="IPR050639">
    <property type="entry name" value="SSR_resolvase"/>
</dbReference>
<evidence type="ECO:0000259" key="3">
    <source>
        <dbReference type="PROSITE" id="PS51737"/>
    </source>
</evidence>
<feature type="domain" description="Recombinase" evidence="3">
    <location>
        <begin position="159"/>
        <end position="298"/>
    </location>
</feature>
<dbReference type="Pfam" id="PF07508">
    <property type="entry name" value="Recombinase"/>
    <property type="match status" value="1"/>
</dbReference>
<proteinExistence type="predicted"/>
<dbReference type="Pfam" id="PF13408">
    <property type="entry name" value="Zn_ribbon_recom"/>
    <property type="match status" value="1"/>
</dbReference>
<keyword evidence="5" id="KW-1185">Reference proteome</keyword>
<evidence type="ECO:0000313" key="4">
    <source>
        <dbReference type="EMBL" id="CAG7647854.1"/>
    </source>
</evidence>
<dbReference type="PROSITE" id="PS51737">
    <property type="entry name" value="RECOMBINASE_DNA_BIND"/>
    <property type="match status" value="1"/>
</dbReference>
<accession>A0ABN7TMX8</accession>
<dbReference type="Proteomes" id="UP000730618">
    <property type="component" value="Unassembled WGS sequence"/>
</dbReference>
<dbReference type="InterPro" id="IPR011109">
    <property type="entry name" value="DNA_bind_recombinase_dom"/>
</dbReference>
<sequence>MTRAAIYVRVSTTKDSQKDSPEHQIAACKHWAEDMGWETAEHLVYEDRESGTTITDRLAIQQVVKDAQHGAFQAIIFAALSRFARDIGDSVSLKRKLVDALGIRLISIDDHYDSDRDGELLFSIISSINQSISEQISRSTRRGKRESALKGNFTGSRPPYGYDKEVRDGFKVLVPNEEQKAVVQTMFQLYTANQMGEKSIAAYLNRKGIASPKGGKWGATTVQRILQNEAYVGKNRSSKYVTKKVYTNVHDTSERKKVQVQKPRSEWRYAHKVKTHQGIIEEHIFQLAGKVRLERGGGQRGGARQKVNVFAGLMKCRHCGSAIVSAKSVSKRSDREQGGREYRYLVCSRRRRQGDAGCDNDIWLPYEPFKDQIMTAFSGMLRKAASAEELVEKHKGLIQVGGSDIEAEIKRVSKAVADNRKYLFALRKEKLSGKLLDEQQYEMEKSACEQEIVQFERRLSRLREELLEQADLTELHESAAEELNALLNLHVERVDEMQLILKRLISGMTVDKEGCVEVAAAFELLSDTESAYECVYIRGGD</sequence>
<evidence type="ECO:0000259" key="2">
    <source>
        <dbReference type="PROSITE" id="PS51736"/>
    </source>
</evidence>
<dbReference type="PANTHER" id="PTHR30461:SF23">
    <property type="entry name" value="DNA RECOMBINASE-RELATED"/>
    <property type="match status" value="1"/>
</dbReference>
<evidence type="ECO:0008006" key="6">
    <source>
        <dbReference type="Google" id="ProtNLM"/>
    </source>
</evidence>
<keyword evidence="1" id="KW-0175">Coiled coil</keyword>
<name>A0ABN7TMX8_9BACL</name>
<organism evidence="4 5">
    <name type="scientific">Paenibacillus allorhizosphaerae</name>
    <dbReference type="NCBI Taxonomy" id="2849866"/>
    <lineage>
        <taxon>Bacteria</taxon>
        <taxon>Bacillati</taxon>
        <taxon>Bacillota</taxon>
        <taxon>Bacilli</taxon>
        <taxon>Bacillales</taxon>
        <taxon>Paenibacillaceae</taxon>
        <taxon>Paenibacillus</taxon>
    </lineage>
</organism>
<dbReference type="EMBL" id="CAJVCE010000011">
    <property type="protein sequence ID" value="CAG7647854.1"/>
    <property type="molecule type" value="Genomic_DNA"/>
</dbReference>
<dbReference type="PANTHER" id="PTHR30461">
    <property type="entry name" value="DNA-INVERTASE FROM LAMBDOID PROPHAGE"/>
    <property type="match status" value="1"/>
</dbReference>
<protein>
    <recommendedName>
        <fullName evidence="6">Recombinase family protein</fullName>
    </recommendedName>
</protein>
<feature type="coiled-coil region" evidence="1">
    <location>
        <begin position="438"/>
        <end position="472"/>
    </location>
</feature>
<comment type="caution">
    <text evidence="4">The sequence shown here is derived from an EMBL/GenBank/DDBJ whole genome shotgun (WGS) entry which is preliminary data.</text>
</comment>
<dbReference type="InterPro" id="IPR025827">
    <property type="entry name" value="Zn_ribbon_recom_dom"/>
</dbReference>
<dbReference type="RefSeq" id="WP_218100367.1">
    <property type="nucleotide sequence ID" value="NZ_CAJVCE010000011.1"/>
</dbReference>
<evidence type="ECO:0000256" key="1">
    <source>
        <dbReference type="SAM" id="Coils"/>
    </source>
</evidence>
<dbReference type="InterPro" id="IPR006119">
    <property type="entry name" value="Resolv_N"/>
</dbReference>
<dbReference type="CDD" id="cd00338">
    <property type="entry name" value="Ser_Recombinase"/>
    <property type="match status" value="1"/>
</dbReference>
<gene>
    <name evidence="4" type="ORF">PAECIP111802_04080</name>
</gene>